<dbReference type="GO" id="GO:0005886">
    <property type="term" value="C:plasma membrane"/>
    <property type="evidence" value="ECO:0007669"/>
    <property type="project" value="InterPro"/>
</dbReference>
<gene>
    <name evidence="7" type="ORF">D3795_03475</name>
</gene>
<dbReference type="Pfam" id="PF06305">
    <property type="entry name" value="LapA_dom"/>
    <property type="match status" value="1"/>
</dbReference>
<accession>A0AA92ILI0</accession>
<keyword evidence="8" id="KW-1185">Reference proteome</keyword>
<proteinExistence type="predicted"/>
<keyword evidence="2 5" id="KW-0812">Transmembrane</keyword>
<evidence type="ECO:0000256" key="5">
    <source>
        <dbReference type="SAM" id="Phobius"/>
    </source>
</evidence>
<evidence type="ECO:0000313" key="8">
    <source>
        <dbReference type="Proteomes" id="UP000427820"/>
    </source>
</evidence>
<reference evidence="7 8" key="1">
    <citation type="submission" date="2018-09" db="EMBL/GenBank/DDBJ databases">
        <title>Whole genome sequencing of Idiomarina andamanensis W-5T (LMG 29773T= JCM 31645T).</title>
        <authorList>
            <person name="Das S.K."/>
        </authorList>
    </citation>
    <scope>NUCLEOTIDE SEQUENCE [LARGE SCALE GENOMIC DNA]</scope>
    <source>
        <strain evidence="7 8">W-5T</strain>
    </source>
</reference>
<keyword evidence="3 5" id="KW-1133">Transmembrane helix</keyword>
<evidence type="ECO:0000256" key="3">
    <source>
        <dbReference type="ARBA" id="ARBA00022989"/>
    </source>
</evidence>
<keyword evidence="1" id="KW-1003">Cell membrane</keyword>
<dbReference type="Proteomes" id="UP000427820">
    <property type="component" value="Chromosome"/>
</dbReference>
<evidence type="ECO:0000256" key="4">
    <source>
        <dbReference type="ARBA" id="ARBA00023136"/>
    </source>
</evidence>
<organism evidence="7 8">
    <name type="scientific">Pseudidiomarina andamanensis</name>
    <dbReference type="NCBI Taxonomy" id="1940690"/>
    <lineage>
        <taxon>Bacteria</taxon>
        <taxon>Pseudomonadati</taxon>
        <taxon>Pseudomonadota</taxon>
        <taxon>Gammaproteobacteria</taxon>
        <taxon>Alteromonadales</taxon>
        <taxon>Idiomarinaceae</taxon>
        <taxon>Pseudidiomarina</taxon>
    </lineage>
</organism>
<dbReference type="KEGG" id="panm:D3795_03475"/>
<feature type="domain" description="Lipopolysaccharide assembly protein A" evidence="6">
    <location>
        <begin position="37"/>
        <end position="92"/>
    </location>
</feature>
<name>A0AA92ILI0_9GAMM</name>
<dbReference type="AlphaFoldDB" id="A0AA92ILI0"/>
<evidence type="ECO:0000256" key="2">
    <source>
        <dbReference type="ARBA" id="ARBA00022692"/>
    </source>
</evidence>
<feature type="transmembrane region" description="Helical" evidence="5">
    <location>
        <begin position="12"/>
        <end position="36"/>
    </location>
</feature>
<feature type="transmembrane region" description="Helical" evidence="5">
    <location>
        <begin position="56"/>
        <end position="80"/>
    </location>
</feature>
<evidence type="ECO:0000259" key="6">
    <source>
        <dbReference type="Pfam" id="PF06305"/>
    </source>
</evidence>
<keyword evidence="4 5" id="KW-0472">Membrane</keyword>
<dbReference type="EMBL" id="CP032551">
    <property type="protein sequence ID" value="QGT95294.1"/>
    <property type="molecule type" value="Genomic_DNA"/>
</dbReference>
<evidence type="ECO:0000256" key="1">
    <source>
        <dbReference type="ARBA" id="ARBA00022475"/>
    </source>
</evidence>
<evidence type="ECO:0000313" key="7">
    <source>
        <dbReference type="EMBL" id="QGT95294.1"/>
    </source>
</evidence>
<protein>
    <submittedName>
        <fullName evidence="7">LapA family protein</fullName>
    </submittedName>
</protein>
<dbReference type="InterPro" id="IPR010445">
    <property type="entry name" value="LapA_dom"/>
</dbReference>
<sequence length="98" mass="10976">MPFFYMRETGKNMIRFIFVSLPLIVLFLIAVAFGALNKQVIAVDFIVAQQQISVATLTALFLAVGFLIGLLSMLGAQWMLRRDIRKLKKQLVNSKSAA</sequence>